<dbReference type="SMART" id="SM00066">
    <property type="entry name" value="GAL4"/>
    <property type="match status" value="1"/>
</dbReference>
<feature type="compositionally biased region" description="Low complexity" evidence="1">
    <location>
        <begin position="226"/>
        <end position="246"/>
    </location>
</feature>
<proteinExistence type="predicted"/>
<organism evidence="3 4">
    <name type="scientific">Wickerhamomyces pijperi</name>
    <name type="common">Yeast</name>
    <name type="synonym">Pichia pijperi</name>
    <dbReference type="NCBI Taxonomy" id="599730"/>
    <lineage>
        <taxon>Eukaryota</taxon>
        <taxon>Fungi</taxon>
        <taxon>Dikarya</taxon>
        <taxon>Ascomycota</taxon>
        <taxon>Saccharomycotina</taxon>
        <taxon>Saccharomycetes</taxon>
        <taxon>Phaffomycetales</taxon>
        <taxon>Wickerhamomycetaceae</taxon>
        <taxon>Wickerhamomyces</taxon>
    </lineage>
</organism>
<dbReference type="InterPro" id="IPR036864">
    <property type="entry name" value="Zn2-C6_fun-type_DNA-bd_sf"/>
</dbReference>
<feature type="compositionally biased region" description="Polar residues" evidence="1">
    <location>
        <begin position="178"/>
        <end position="202"/>
    </location>
</feature>
<evidence type="ECO:0000313" key="4">
    <source>
        <dbReference type="Proteomes" id="UP000774326"/>
    </source>
</evidence>
<gene>
    <name evidence="3" type="ORF">WICPIJ_007895</name>
</gene>
<dbReference type="PROSITE" id="PS50048">
    <property type="entry name" value="ZN2_CY6_FUNGAL_2"/>
    <property type="match status" value="1"/>
</dbReference>
<dbReference type="Proteomes" id="UP000774326">
    <property type="component" value="Unassembled WGS sequence"/>
</dbReference>
<evidence type="ECO:0000259" key="2">
    <source>
        <dbReference type="PROSITE" id="PS50048"/>
    </source>
</evidence>
<accession>A0A9P8PZD0</accession>
<dbReference type="EMBL" id="JAEUBG010004561">
    <property type="protein sequence ID" value="KAH3681143.1"/>
    <property type="molecule type" value="Genomic_DNA"/>
</dbReference>
<feature type="region of interest" description="Disordered" evidence="1">
    <location>
        <begin position="137"/>
        <end position="269"/>
    </location>
</feature>
<protein>
    <recommendedName>
        <fullName evidence="2">Zn(2)-C6 fungal-type domain-containing protein</fullName>
    </recommendedName>
</protein>
<dbReference type="GO" id="GO:0000981">
    <property type="term" value="F:DNA-binding transcription factor activity, RNA polymerase II-specific"/>
    <property type="evidence" value="ECO:0007669"/>
    <property type="project" value="InterPro"/>
</dbReference>
<sequence length="346" mass="39170">MNQEQLWHHDHTLQIKPESNGHMVFPQQQQQQQQQQQNMAPLEKIPSPKNNVYSPINQHVQLNNTYYTSQQNQGYNNMYNNSNFMPQQMHLQNLPPHIQPFSQPMPNNIQLLPPQHQHQQQHQHWFLPATSSTGFTSSDSLINSQSTPHSTTSSNYSNSNFTSGYPSTDFNSDDTKSIPISSTYHSGPLQTIPMNTIRTNSHPHNHIDTGVLSLQPGEDPSYYKPRTSGSSGSSSPASDRSTSSPSLQSTTNVNNENGESPSSVKNSKVRRSRMGCLTCRHRKKRCCENRPKCTECDRLGLNCTWPAPGSEHRNKSKIARLNDGYYYDSFYGNIKILRGVVESRVD</sequence>
<dbReference type="PROSITE" id="PS00463">
    <property type="entry name" value="ZN2_CY6_FUNGAL_1"/>
    <property type="match status" value="1"/>
</dbReference>
<dbReference type="InterPro" id="IPR001138">
    <property type="entry name" value="Zn2Cys6_DnaBD"/>
</dbReference>
<reference evidence="3" key="2">
    <citation type="submission" date="2021-01" db="EMBL/GenBank/DDBJ databases">
        <authorList>
            <person name="Schikora-Tamarit M.A."/>
        </authorList>
    </citation>
    <scope>NUCLEOTIDE SEQUENCE</scope>
    <source>
        <strain evidence="3">CBS2887</strain>
    </source>
</reference>
<dbReference type="Gene3D" id="4.10.240.10">
    <property type="entry name" value="Zn(2)-C6 fungal-type DNA-binding domain"/>
    <property type="match status" value="1"/>
</dbReference>
<dbReference type="OrthoDB" id="5418899at2759"/>
<dbReference type="AlphaFoldDB" id="A0A9P8PZD0"/>
<feature type="compositionally biased region" description="Low complexity" evidence="1">
    <location>
        <begin position="146"/>
        <end position="163"/>
    </location>
</feature>
<comment type="caution">
    <text evidence="3">The sequence shown here is derived from an EMBL/GenBank/DDBJ whole genome shotgun (WGS) entry which is preliminary data.</text>
</comment>
<dbReference type="GO" id="GO:0008270">
    <property type="term" value="F:zinc ion binding"/>
    <property type="evidence" value="ECO:0007669"/>
    <property type="project" value="InterPro"/>
</dbReference>
<evidence type="ECO:0000256" key="1">
    <source>
        <dbReference type="SAM" id="MobiDB-lite"/>
    </source>
</evidence>
<feature type="domain" description="Zn(2)-C6 fungal-type" evidence="2">
    <location>
        <begin position="275"/>
        <end position="305"/>
    </location>
</feature>
<name>A0A9P8PZD0_WICPI</name>
<feature type="compositionally biased region" description="Polar residues" evidence="1">
    <location>
        <begin position="247"/>
        <end position="259"/>
    </location>
</feature>
<keyword evidence="4" id="KW-1185">Reference proteome</keyword>
<dbReference type="SUPFAM" id="SSF57701">
    <property type="entry name" value="Zn2/Cys6 DNA-binding domain"/>
    <property type="match status" value="1"/>
</dbReference>
<dbReference type="CDD" id="cd00067">
    <property type="entry name" value="GAL4"/>
    <property type="match status" value="1"/>
</dbReference>
<evidence type="ECO:0000313" key="3">
    <source>
        <dbReference type="EMBL" id="KAH3681143.1"/>
    </source>
</evidence>
<dbReference type="Pfam" id="PF00172">
    <property type="entry name" value="Zn_clus"/>
    <property type="match status" value="1"/>
</dbReference>
<reference evidence="3" key="1">
    <citation type="journal article" date="2021" name="Open Biol.">
        <title>Shared evolutionary footprints suggest mitochondrial oxidative damage underlies multiple complex I losses in fungi.</title>
        <authorList>
            <person name="Schikora-Tamarit M.A."/>
            <person name="Marcet-Houben M."/>
            <person name="Nosek J."/>
            <person name="Gabaldon T."/>
        </authorList>
    </citation>
    <scope>NUCLEOTIDE SEQUENCE</scope>
    <source>
        <strain evidence="3">CBS2887</strain>
    </source>
</reference>